<feature type="compositionally biased region" description="Basic and acidic residues" evidence="3">
    <location>
        <begin position="235"/>
        <end position="247"/>
    </location>
</feature>
<dbReference type="InterPro" id="IPR050557">
    <property type="entry name" value="RTX_toxin/Mannuronan_C5-epim"/>
</dbReference>
<dbReference type="PROSITE" id="PS00330">
    <property type="entry name" value="HEMOLYSIN_CALCIUM"/>
    <property type="match status" value="3"/>
</dbReference>
<evidence type="ECO:0008006" key="7">
    <source>
        <dbReference type="Google" id="ProtNLM"/>
    </source>
</evidence>
<evidence type="ECO:0000313" key="5">
    <source>
        <dbReference type="EMBL" id="GID61952.1"/>
    </source>
</evidence>
<dbReference type="PANTHER" id="PTHR38340">
    <property type="entry name" value="S-LAYER PROTEIN"/>
    <property type="match status" value="1"/>
</dbReference>
<keyword evidence="6" id="KW-1185">Reference proteome</keyword>
<gene>
    <name evidence="5" type="ORF">Aco03nite_103560</name>
</gene>
<evidence type="ECO:0000256" key="2">
    <source>
        <dbReference type="ARBA" id="ARBA00022525"/>
    </source>
</evidence>
<dbReference type="SUPFAM" id="SSF51120">
    <property type="entry name" value="beta-Roll"/>
    <property type="match status" value="4"/>
</dbReference>
<evidence type="ECO:0000256" key="3">
    <source>
        <dbReference type="SAM" id="MobiDB-lite"/>
    </source>
</evidence>
<dbReference type="InterPro" id="IPR018511">
    <property type="entry name" value="Hemolysin-typ_Ca-bd_CS"/>
</dbReference>
<evidence type="ECO:0000313" key="6">
    <source>
        <dbReference type="Proteomes" id="UP000612282"/>
    </source>
</evidence>
<dbReference type="PANTHER" id="PTHR38340:SF1">
    <property type="entry name" value="S-LAYER PROTEIN"/>
    <property type="match status" value="1"/>
</dbReference>
<reference evidence="5 6" key="1">
    <citation type="submission" date="2021-01" db="EMBL/GenBank/DDBJ databases">
        <title>Whole genome shotgun sequence of Actinoplanes couchii NBRC 106145.</title>
        <authorList>
            <person name="Komaki H."/>
            <person name="Tamura T."/>
        </authorList>
    </citation>
    <scope>NUCLEOTIDE SEQUENCE [LARGE SCALE GENOMIC DNA]</scope>
    <source>
        <strain evidence="5 6">NBRC 106145</strain>
    </source>
</reference>
<feature type="compositionally biased region" description="Basic and acidic residues" evidence="3">
    <location>
        <begin position="137"/>
        <end position="151"/>
    </location>
</feature>
<dbReference type="RefSeq" id="WP_203810431.1">
    <property type="nucleotide sequence ID" value="NZ_BAAAQE010000026.1"/>
</dbReference>
<dbReference type="InterPro" id="IPR011049">
    <property type="entry name" value="Serralysin-like_metalloprot_C"/>
</dbReference>
<dbReference type="Gene3D" id="2.150.10.10">
    <property type="entry name" value="Serralysin-like metalloprotease, C-terminal"/>
    <property type="match status" value="3"/>
</dbReference>
<dbReference type="Proteomes" id="UP000612282">
    <property type="component" value="Unassembled WGS sequence"/>
</dbReference>
<dbReference type="InterPro" id="IPR001343">
    <property type="entry name" value="Hemolysn_Ca-bd"/>
</dbReference>
<feature type="signal peptide" evidence="4">
    <location>
        <begin position="1"/>
        <end position="23"/>
    </location>
</feature>
<feature type="region of interest" description="Disordered" evidence="3">
    <location>
        <begin position="295"/>
        <end position="314"/>
    </location>
</feature>
<comment type="subcellular location">
    <subcellularLocation>
        <location evidence="1">Secreted</location>
    </subcellularLocation>
</comment>
<dbReference type="Pfam" id="PF00353">
    <property type="entry name" value="HemolysinCabind"/>
    <property type="match status" value="5"/>
</dbReference>
<protein>
    <recommendedName>
        <fullName evidence="7">Hemolysin-type calcium-binding region</fullName>
    </recommendedName>
</protein>
<sequence length="466" mass="47840">MRSVAVLLTTVLGATVITAPAHAATSGVVTVQVGGVVRFTAAAKARNTLVITVSGRTVTFDDRVRLRAGHGCTAVKGDKTKARCPYAGVTPRIEAHLRDGADTLTNRTWLWMRAWGGTGDDTLTGGSGTDQFYGESGDDRIKGNGQEDRLDGGPGNDVISGGAGPDRVIGGTGRDVLYGGSDADGVEGGPGADRLYGNAGDDALDGGAGSDLMSGGAGSDTVYYRDRTGPVTADLDGKADDGEKGERDTITTTVENLVGGIGDDVLTGNDRSNRLSGGSGADRLYGLGGRDWLRGDGGRDRLSGGDGNDRLVPDHPETEDGVHGPWVIDPIAADVISGGPGTDMVDYSERVRNPVTVDLDGRAGDDGRAGEGDTVGADVEEIVGTTLGDRLIGNDGPNTLYGIQGDDVLIGLGGEDRLYGDEGDDDLSGEDTVGDQADVLDGGSEYPLGRDRCRVFPLDVAVGCEL</sequence>
<accession>A0ABQ3XTW5</accession>
<feature type="chain" id="PRO_5045079547" description="Hemolysin-type calcium-binding region" evidence="4">
    <location>
        <begin position="24"/>
        <end position="466"/>
    </location>
</feature>
<evidence type="ECO:0000256" key="1">
    <source>
        <dbReference type="ARBA" id="ARBA00004613"/>
    </source>
</evidence>
<feature type="region of interest" description="Disordered" evidence="3">
    <location>
        <begin position="122"/>
        <end position="166"/>
    </location>
</feature>
<comment type="caution">
    <text evidence="5">The sequence shown here is derived from an EMBL/GenBank/DDBJ whole genome shotgun (WGS) entry which is preliminary data.</text>
</comment>
<name>A0ABQ3XTW5_9ACTN</name>
<keyword evidence="4" id="KW-0732">Signal</keyword>
<feature type="region of interest" description="Disordered" evidence="3">
    <location>
        <begin position="228"/>
        <end position="247"/>
    </location>
</feature>
<keyword evidence="2" id="KW-0964">Secreted</keyword>
<dbReference type="PRINTS" id="PR00313">
    <property type="entry name" value="CABNDNGRPT"/>
</dbReference>
<evidence type="ECO:0000256" key="4">
    <source>
        <dbReference type="SAM" id="SignalP"/>
    </source>
</evidence>
<proteinExistence type="predicted"/>
<organism evidence="5 6">
    <name type="scientific">Actinoplanes couchii</name>
    <dbReference type="NCBI Taxonomy" id="403638"/>
    <lineage>
        <taxon>Bacteria</taxon>
        <taxon>Bacillati</taxon>
        <taxon>Actinomycetota</taxon>
        <taxon>Actinomycetes</taxon>
        <taxon>Micromonosporales</taxon>
        <taxon>Micromonosporaceae</taxon>
        <taxon>Actinoplanes</taxon>
    </lineage>
</organism>
<dbReference type="EMBL" id="BOMG01000149">
    <property type="protein sequence ID" value="GID61952.1"/>
    <property type="molecule type" value="Genomic_DNA"/>
</dbReference>